<comment type="caution">
    <text evidence="2">The sequence shown here is derived from an EMBL/GenBank/DDBJ whole genome shotgun (WGS) entry which is preliminary data.</text>
</comment>
<evidence type="ECO:0000313" key="2">
    <source>
        <dbReference type="EMBL" id="KAF0704537.1"/>
    </source>
</evidence>
<sequence length="341" mass="37391">MLCGSPGATQVPRGHVPTSVPRDSLDELGVEGFSVRVVLPLGHLLIASRLPPDLPAPTVQGQSRLKASLRRSNLAVGDWVYYKAHPQSSAEKRFHAGFAPKWLGPFKLGKHLGTGVFLTEGKHPTKLHVSAMKRAMAERANLPPPNRNHRPSRGMIATHVERLRAVAGKLLREARRLSRDGPEDAVSGWSAERSATASFGRIQANPTAWALFERGFAEGRWSTRAITPQPVAARTRAGPPGRAPPRRAAPDYQRQDVRDGRGRFRRPAVEPQPAPPPEPVAQHPPQQPQQPPQQPPAQQPTVEPHPARQPEVGNQEQQLAVVERWIETMEVASEAPHSNPE</sequence>
<name>A0A6G0VPK0_APHCR</name>
<dbReference type="Proteomes" id="UP000478052">
    <property type="component" value="Unassembled WGS sequence"/>
</dbReference>
<feature type="region of interest" description="Disordered" evidence="1">
    <location>
        <begin position="223"/>
        <end position="319"/>
    </location>
</feature>
<protein>
    <submittedName>
        <fullName evidence="2">Putative global transcription activator SNF2L2</fullName>
    </submittedName>
</protein>
<evidence type="ECO:0000313" key="3">
    <source>
        <dbReference type="Proteomes" id="UP000478052"/>
    </source>
</evidence>
<dbReference type="AlphaFoldDB" id="A0A6G0VPK0"/>
<accession>A0A6G0VPK0</accession>
<evidence type="ECO:0000256" key="1">
    <source>
        <dbReference type="SAM" id="MobiDB-lite"/>
    </source>
</evidence>
<feature type="region of interest" description="Disordered" evidence="1">
    <location>
        <begin position="1"/>
        <end position="22"/>
    </location>
</feature>
<keyword evidence="3" id="KW-1185">Reference proteome</keyword>
<reference evidence="2 3" key="1">
    <citation type="submission" date="2019-08" db="EMBL/GenBank/DDBJ databases">
        <title>Whole genome of Aphis craccivora.</title>
        <authorList>
            <person name="Voronova N.V."/>
            <person name="Shulinski R.S."/>
            <person name="Bandarenka Y.V."/>
            <person name="Zhorov D.G."/>
            <person name="Warner D."/>
        </authorList>
    </citation>
    <scope>NUCLEOTIDE SEQUENCE [LARGE SCALE GENOMIC DNA]</scope>
    <source>
        <strain evidence="2">180601</strain>
        <tissue evidence="2">Whole Body</tissue>
    </source>
</reference>
<dbReference type="EMBL" id="VUJU01013535">
    <property type="protein sequence ID" value="KAF0704537.1"/>
    <property type="molecule type" value="Genomic_DNA"/>
</dbReference>
<dbReference type="OrthoDB" id="6603848at2759"/>
<feature type="compositionally biased region" description="Pro residues" evidence="1">
    <location>
        <begin position="285"/>
        <end position="298"/>
    </location>
</feature>
<proteinExistence type="predicted"/>
<organism evidence="2 3">
    <name type="scientific">Aphis craccivora</name>
    <name type="common">Cowpea aphid</name>
    <dbReference type="NCBI Taxonomy" id="307492"/>
    <lineage>
        <taxon>Eukaryota</taxon>
        <taxon>Metazoa</taxon>
        <taxon>Ecdysozoa</taxon>
        <taxon>Arthropoda</taxon>
        <taxon>Hexapoda</taxon>
        <taxon>Insecta</taxon>
        <taxon>Pterygota</taxon>
        <taxon>Neoptera</taxon>
        <taxon>Paraneoptera</taxon>
        <taxon>Hemiptera</taxon>
        <taxon>Sternorrhyncha</taxon>
        <taxon>Aphidomorpha</taxon>
        <taxon>Aphidoidea</taxon>
        <taxon>Aphididae</taxon>
        <taxon>Aphidini</taxon>
        <taxon>Aphis</taxon>
        <taxon>Aphis</taxon>
    </lineage>
</organism>
<feature type="region of interest" description="Disordered" evidence="1">
    <location>
        <begin position="176"/>
        <end position="195"/>
    </location>
</feature>
<gene>
    <name evidence="2" type="ORF">FWK35_00030485</name>
</gene>
<feature type="compositionally biased region" description="Pro residues" evidence="1">
    <location>
        <begin position="270"/>
        <end position="279"/>
    </location>
</feature>
<feature type="compositionally biased region" description="Basic and acidic residues" evidence="1">
    <location>
        <begin position="253"/>
        <end position="262"/>
    </location>
</feature>